<dbReference type="Proteomes" id="UP000245956">
    <property type="component" value="Unassembled WGS sequence"/>
</dbReference>
<organism evidence="1 2">
    <name type="scientific">Purpureocillium lilacinum</name>
    <name type="common">Paecilomyces lilacinus</name>
    <dbReference type="NCBI Taxonomy" id="33203"/>
    <lineage>
        <taxon>Eukaryota</taxon>
        <taxon>Fungi</taxon>
        <taxon>Dikarya</taxon>
        <taxon>Ascomycota</taxon>
        <taxon>Pezizomycotina</taxon>
        <taxon>Sordariomycetes</taxon>
        <taxon>Hypocreomycetidae</taxon>
        <taxon>Hypocreales</taxon>
        <taxon>Ophiocordycipitaceae</taxon>
        <taxon>Purpureocillium</taxon>
    </lineage>
</organism>
<dbReference type="AlphaFoldDB" id="A0A2U3EKU5"/>
<dbReference type="EMBL" id="LCWV01000002">
    <property type="protein sequence ID" value="PWI75137.1"/>
    <property type="molecule type" value="Genomic_DNA"/>
</dbReference>
<proteinExistence type="predicted"/>
<reference evidence="1 2" key="1">
    <citation type="journal article" date="2016" name="Front. Microbiol.">
        <title>Genome and transcriptome sequences reveal the specific parasitism of the nematophagous Purpureocillium lilacinum 36-1.</title>
        <authorList>
            <person name="Xie J."/>
            <person name="Li S."/>
            <person name="Mo C."/>
            <person name="Xiao X."/>
            <person name="Peng D."/>
            <person name="Wang G."/>
            <person name="Xiao Y."/>
        </authorList>
    </citation>
    <scope>NUCLEOTIDE SEQUENCE [LARGE SCALE GENOMIC DNA]</scope>
    <source>
        <strain evidence="1 2">36-1</strain>
    </source>
</reference>
<comment type="caution">
    <text evidence="1">The sequence shown here is derived from an EMBL/GenBank/DDBJ whole genome shotgun (WGS) entry which is preliminary data.</text>
</comment>
<sequence length="308" mass="33841">MGSSQGGTDIELVGLLSPTWNENGHLHWMDGPAGAGAGAVTVDADADAHAATRLRRARSSAVGSVRTTRERDIFANPSGGRFNSHLVHLIWSTHLFPSPLLVTSLPSISQIQYWIQCGQDRDRTWHPPRPAQLPSCPPPRQFMLRRRQAQRREAQLRLNKCMGNPQDSGEISLGVSVSARARDVAGAWPLETDEQRLPTGRFTAVEAHLDVRLVPAARPAVLENAMKMFTSPSPGRRSSRVQAPCALWQHWCSSPLNLERLRRASACLACRSSISAGERATSRALLPGHRRETFLPHRGVGNRTFGNI</sequence>
<gene>
    <name evidence="1" type="ORF">PCL_05795</name>
</gene>
<name>A0A2U3EKU5_PURLI</name>
<evidence type="ECO:0000313" key="2">
    <source>
        <dbReference type="Proteomes" id="UP000245956"/>
    </source>
</evidence>
<evidence type="ECO:0000313" key="1">
    <source>
        <dbReference type="EMBL" id="PWI75137.1"/>
    </source>
</evidence>
<protein>
    <submittedName>
        <fullName evidence="1">Uncharacterized protein</fullName>
    </submittedName>
</protein>
<accession>A0A2U3EKU5</accession>